<evidence type="ECO:0000256" key="1">
    <source>
        <dbReference type="SAM" id="MobiDB-lite"/>
    </source>
</evidence>
<dbReference type="PANTHER" id="PTHR30290:SF65">
    <property type="entry name" value="MONOACYL PHOSPHATIDYLINOSITOL TETRAMANNOSIDE-BINDING PROTEIN LPQW-RELATED"/>
    <property type="match status" value="1"/>
</dbReference>
<dbReference type="InterPro" id="IPR039424">
    <property type="entry name" value="SBP_5"/>
</dbReference>
<dbReference type="STRING" id="1224164.B843_05220"/>
<proteinExistence type="predicted"/>
<dbReference type="AlphaFoldDB" id="W5Y7H2"/>
<organism evidence="4 5">
    <name type="scientific">Corynebacterium vitaeruminis DSM 20294</name>
    <dbReference type="NCBI Taxonomy" id="1224164"/>
    <lineage>
        <taxon>Bacteria</taxon>
        <taxon>Bacillati</taxon>
        <taxon>Actinomycetota</taxon>
        <taxon>Actinomycetes</taxon>
        <taxon>Mycobacteriales</taxon>
        <taxon>Corynebacteriaceae</taxon>
        <taxon>Corynebacterium</taxon>
    </lineage>
</organism>
<reference evidence="4 5" key="1">
    <citation type="submission" date="2013-02" db="EMBL/GenBank/DDBJ databases">
        <title>The complete genome sequence of Corynebacterium vitaeruminis DSM 20294.</title>
        <authorList>
            <person name="Ruckert C."/>
            <person name="Albersmeier A."/>
            <person name="Kalinowski J."/>
        </authorList>
    </citation>
    <scope>NUCLEOTIDE SEQUENCE [LARGE SCALE GENOMIC DNA]</scope>
    <source>
        <strain evidence="5">ATCC 10234</strain>
    </source>
</reference>
<keyword evidence="5" id="KW-1185">Reference proteome</keyword>
<evidence type="ECO:0000259" key="3">
    <source>
        <dbReference type="Pfam" id="PF00496"/>
    </source>
</evidence>
<feature type="signal peptide" evidence="2">
    <location>
        <begin position="1"/>
        <end position="30"/>
    </location>
</feature>
<dbReference type="GO" id="GO:0015833">
    <property type="term" value="P:peptide transport"/>
    <property type="evidence" value="ECO:0007669"/>
    <property type="project" value="TreeGrafter"/>
</dbReference>
<dbReference type="Gene3D" id="3.10.105.10">
    <property type="entry name" value="Dipeptide-binding Protein, Domain 3"/>
    <property type="match status" value="1"/>
</dbReference>
<dbReference type="CDD" id="cd08501">
    <property type="entry name" value="PBP2_Lpqw"/>
    <property type="match status" value="1"/>
</dbReference>
<dbReference type="HOGENOM" id="CLU_027950_0_0_11"/>
<protein>
    <recommendedName>
        <fullName evidence="3">Solute-binding protein family 5 domain-containing protein</fullName>
    </recommendedName>
</protein>
<feature type="domain" description="Solute-binding protein family 5" evidence="3">
    <location>
        <begin position="124"/>
        <end position="337"/>
    </location>
</feature>
<accession>W5Y7H2</accession>
<dbReference type="KEGG" id="cvt:B843_05220"/>
<feature type="chain" id="PRO_5039332786" description="Solute-binding protein family 5 domain-containing protein" evidence="2">
    <location>
        <begin position="31"/>
        <end position="558"/>
    </location>
</feature>
<evidence type="ECO:0000313" key="4">
    <source>
        <dbReference type="EMBL" id="AHI22433.1"/>
    </source>
</evidence>
<evidence type="ECO:0000256" key="2">
    <source>
        <dbReference type="SAM" id="SignalP"/>
    </source>
</evidence>
<dbReference type="Pfam" id="PF00496">
    <property type="entry name" value="SBP_bac_5"/>
    <property type="match status" value="1"/>
</dbReference>
<feature type="region of interest" description="Disordered" evidence="1">
    <location>
        <begin position="444"/>
        <end position="468"/>
    </location>
</feature>
<feature type="region of interest" description="Disordered" evidence="1">
    <location>
        <begin position="32"/>
        <end position="54"/>
    </location>
</feature>
<dbReference type="InterPro" id="IPR000914">
    <property type="entry name" value="SBP_5_dom"/>
</dbReference>
<dbReference type="PROSITE" id="PS51257">
    <property type="entry name" value="PROKAR_LIPOPROTEIN"/>
    <property type="match status" value="1"/>
</dbReference>
<dbReference type="Gene3D" id="3.40.190.10">
    <property type="entry name" value="Periplasmic binding protein-like II"/>
    <property type="match status" value="1"/>
</dbReference>
<name>W5Y7H2_9CORY</name>
<gene>
    <name evidence="4" type="ORF">B843_05220</name>
</gene>
<sequence>MVRMRVCSSRLAAAACLVSAVLLASCSANPGPAPVEEDNASAEATTSEAPAEKNSKLTEINIGIDPIAAGFNPHLAGDDSAFTRELASLVLPSAFVDGAMNRDLLTAADAIAPQHDAQGNPYAMTIRYQIRSEAQWSDGTPITVSDFEYLANQIVATPGAQESALYREIAAIRSANGGKTVEVDLKDKVANWQQLFANLLPAHLVRGQDFTKALESSVPASAGRYSVAKIDRQRGVVQLNRNDRFWGENPAAIEVLNFQEVRSVSQGVEMLSTGQVGFIDMTPTQTSHQAFDLVQGAQTREQDQPRELTVTANASLGVDKRRALLSSIDVPLLAKLATEREAEIQVGQALSPAAGAPGLKELFPDGIRIGVDPADPVAARAATTLTNMFVKAGVQVKDVETDTASLLRDYVATGGVDLVVGWEQRSDLSRYQCALDQGAAVVPTSEAAAPSTEATDSSAPASTTSSAADQKNSILGTNFSGWCDPASQAFIAQALAGEKSQADADAWAADLDKSEALRVWITRDTRLEVVGTSIVGPAPALADWPAGMSSVLTWRNNA</sequence>
<dbReference type="eggNOG" id="COG4166">
    <property type="taxonomic scope" value="Bacteria"/>
</dbReference>
<keyword evidence="2" id="KW-0732">Signal</keyword>
<dbReference type="Proteomes" id="UP000019222">
    <property type="component" value="Chromosome"/>
</dbReference>
<dbReference type="PANTHER" id="PTHR30290">
    <property type="entry name" value="PERIPLASMIC BINDING COMPONENT OF ABC TRANSPORTER"/>
    <property type="match status" value="1"/>
</dbReference>
<dbReference type="SUPFAM" id="SSF53850">
    <property type="entry name" value="Periplasmic binding protein-like II"/>
    <property type="match status" value="1"/>
</dbReference>
<dbReference type="EMBL" id="CP004353">
    <property type="protein sequence ID" value="AHI22433.1"/>
    <property type="molecule type" value="Genomic_DNA"/>
</dbReference>
<dbReference type="GO" id="GO:1904680">
    <property type="term" value="F:peptide transmembrane transporter activity"/>
    <property type="evidence" value="ECO:0007669"/>
    <property type="project" value="TreeGrafter"/>
</dbReference>
<evidence type="ECO:0000313" key="5">
    <source>
        <dbReference type="Proteomes" id="UP000019222"/>
    </source>
</evidence>
<dbReference type="PATRIC" id="fig|1224164.3.peg.1041"/>
<dbReference type="Gene3D" id="3.90.76.10">
    <property type="entry name" value="Dipeptide-binding Protein, Domain 1"/>
    <property type="match status" value="1"/>
</dbReference>